<organism evidence="2 3">
    <name type="scientific">Yersinia ruckeri</name>
    <dbReference type="NCBI Taxonomy" id="29486"/>
    <lineage>
        <taxon>Bacteria</taxon>
        <taxon>Pseudomonadati</taxon>
        <taxon>Pseudomonadota</taxon>
        <taxon>Gammaproteobacteria</taxon>
        <taxon>Enterobacterales</taxon>
        <taxon>Yersiniaceae</taxon>
        <taxon>Yersinia</taxon>
    </lineage>
</organism>
<evidence type="ECO:0000313" key="3">
    <source>
        <dbReference type="Proteomes" id="UP000255169"/>
    </source>
</evidence>
<dbReference type="SUPFAM" id="SSF81301">
    <property type="entry name" value="Nucleotidyltransferase"/>
    <property type="match status" value="1"/>
</dbReference>
<reference evidence="2 3" key="1">
    <citation type="submission" date="2018-06" db="EMBL/GenBank/DDBJ databases">
        <authorList>
            <consortium name="Pathogen Informatics"/>
            <person name="Doyle S."/>
        </authorList>
    </citation>
    <scope>NUCLEOTIDE SEQUENCE [LARGE SCALE GENOMIC DNA]</scope>
    <source>
        <strain evidence="2 3">NCTC10476</strain>
    </source>
</reference>
<dbReference type="AlphaFoldDB" id="A0A380QPU2"/>
<sequence>MTEAEFQAKWLQEESVYKSWGQFIVQEITSSIKERGKDLDTFLKLPAKHRLKDEKSLIDKAFYRAGKHYADPYNEIEDKVGARFVVLVIEDIELICDIIKSSEFWSFDACKHFNIDKENAPLLFTYQSVHFVLRPKHAITFNSVDIPIDIPCEVQIRTLLQHAHAELTHDAIYKAKTAIKPKVHRTVAKCMALIETTDDFFTQVSQELNQGAIEELGIISKLDALYYSFTGIKAETQKSILTILDEFEDLIDSELIGKIEIFVRKNKVIPEIIKSKYTDGALYKQSTILLIYWMLKYKKNKLLDNWPLDRKMLIPLANDLGVSTLDY</sequence>
<keyword evidence="3" id="KW-1185">Reference proteome</keyword>
<dbReference type="Pfam" id="PF04607">
    <property type="entry name" value="RelA_SpoT"/>
    <property type="match status" value="1"/>
</dbReference>
<name>A0A380QPU2_YERRU</name>
<gene>
    <name evidence="2" type="ORF">NCTC10476_01954</name>
</gene>
<dbReference type="Gene3D" id="3.30.460.10">
    <property type="entry name" value="Beta Polymerase, domain 2"/>
    <property type="match status" value="1"/>
</dbReference>
<evidence type="ECO:0000313" key="2">
    <source>
        <dbReference type="EMBL" id="SUQ00652.1"/>
    </source>
</evidence>
<feature type="domain" description="RelA/SpoT" evidence="1">
    <location>
        <begin position="49"/>
        <end position="179"/>
    </location>
</feature>
<evidence type="ECO:0000259" key="1">
    <source>
        <dbReference type="SMART" id="SM00954"/>
    </source>
</evidence>
<protein>
    <submittedName>
        <fullName evidence="2">Uncharacterized protein conserved in bacteria</fullName>
    </submittedName>
</protein>
<dbReference type="GO" id="GO:0015969">
    <property type="term" value="P:guanosine tetraphosphate metabolic process"/>
    <property type="evidence" value="ECO:0007669"/>
    <property type="project" value="InterPro"/>
</dbReference>
<proteinExistence type="predicted"/>
<dbReference type="OrthoDB" id="9801824at2"/>
<dbReference type="InterPro" id="IPR007685">
    <property type="entry name" value="RelA_SpoT"/>
</dbReference>
<dbReference type="EMBL" id="UHJG01000001">
    <property type="protein sequence ID" value="SUQ00652.1"/>
    <property type="molecule type" value="Genomic_DNA"/>
</dbReference>
<dbReference type="InterPro" id="IPR043519">
    <property type="entry name" value="NT_sf"/>
</dbReference>
<dbReference type="CDD" id="cd05399">
    <property type="entry name" value="NT_Rel-Spo_like"/>
    <property type="match status" value="1"/>
</dbReference>
<dbReference type="SMART" id="SM00954">
    <property type="entry name" value="RelA_SpoT"/>
    <property type="match status" value="1"/>
</dbReference>
<dbReference type="PANTHER" id="PTHR41773">
    <property type="entry name" value="GTP PYROPHOSPHATASE-RELATED"/>
    <property type="match status" value="1"/>
</dbReference>
<accession>A0A380QPU2</accession>
<dbReference type="PANTHER" id="PTHR41773:SF1">
    <property type="entry name" value="RELA_SPOT DOMAIN-CONTAINING PROTEIN"/>
    <property type="match status" value="1"/>
</dbReference>
<dbReference type="Proteomes" id="UP000255169">
    <property type="component" value="Unassembled WGS sequence"/>
</dbReference>